<dbReference type="EMBL" id="JAQMWT010000439">
    <property type="protein sequence ID" value="KAJ8601310.1"/>
    <property type="molecule type" value="Genomic_DNA"/>
</dbReference>
<name>A0AAD7UAP9_9STRA</name>
<dbReference type="GO" id="GO:0006974">
    <property type="term" value="P:DNA damage response"/>
    <property type="evidence" value="ECO:0007669"/>
    <property type="project" value="InterPro"/>
</dbReference>
<dbReference type="GO" id="GO:0005759">
    <property type="term" value="C:mitochondrial matrix"/>
    <property type="evidence" value="ECO:0007669"/>
    <property type="project" value="TreeGrafter"/>
</dbReference>
<protein>
    <submittedName>
        <fullName evidence="2">Uncharacterized protein</fullName>
    </submittedName>
</protein>
<dbReference type="Gene3D" id="2.60.120.590">
    <property type="entry name" value="Alpha-ketoglutarate-dependent dioxygenase AlkB-like"/>
    <property type="match status" value="1"/>
</dbReference>
<dbReference type="PANTHER" id="PTHR21052:SF0">
    <property type="entry name" value="ALPHA-KETOGLUTARATE-DEPENDENT DIOXYGENASE ALKB HOMOLOG 7, MITOCHONDRIAL"/>
    <property type="match status" value="1"/>
</dbReference>
<dbReference type="InterPro" id="IPR032870">
    <property type="entry name" value="ALKBH7-like"/>
</dbReference>
<dbReference type="AlphaFoldDB" id="A0AAD7UAP9"/>
<dbReference type="GO" id="GO:0006631">
    <property type="term" value="P:fatty acid metabolic process"/>
    <property type="evidence" value="ECO:0007669"/>
    <property type="project" value="TreeGrafter"/>
</dbReference>
<accession>A0AAD7UAP9</accession>
<dbReference type="Proteomes" id="UP001230188">
    <property type="component" value="Unassembled WGS sequence"/>
</dbReference>
<keyword evidence="3" id="KW-1185">Reference proteome</keyword>
<feature type="region of interest" description="Disordered" evidence="1">
    <location>
        <begin position="281"/>
        <end position="301"/>
    </location>
</feature>
<dbReference type="InterPro" id="IPR037151">
    <property type="entry name" value="AlkB-like_sf"/>
</dbReference>
<organism evidence="2 3">
    <name type="scientific">Chrysophaeum taylorii</name>
    <dbReference type="NCBI Taxonomy" id="2483200"/>
    <lineage>
        <taxon>Eukaryota</taxon>
        <taxon>Sar</taxon>
        <taxon>Stramenopiles</taxon>
        <taxon>Ochrophyta</taxon>
        <taxon>Pelagophyceae</taxon>
        <taxon>Pelagomonadales</taxon>
        <taxon>Pelagomonadaceae</taxon>
        <taxon>Chrysophaeum</taxon>
    </lineage>
</organism>
<evidence type="ECO:0000313" key="3">
    <source>
        <dbReference type="Proteomes" id="UP001230188"/>
    </source>
</evidence>
<sequence>MFTVEVSKELGAAARALARYVDDLETELAAADATARHHHRPFGEHERTFLRRTAARGEAPKVVAARENPGVRVVPAFVDDEEARNLVAELRGVVAQYGASHVENSRGFFEHQMSHLSARVRADCRVNMLRATGRPELETQPVCPWRYGDDFDAAALPPGLRRFADKIAASPDFSLGPLRDVTINARKSTFFRLDPHVDPLDDGENVFILGLLSDTVLTFSRVGPPLSTVADQRYVSVDSWAPGEDIDVLALAGSLVHMSGDARSTWNHGIRLGVSADQLRDLGVSVPPPPPPPPLSDSSSSSSDALLFDWFGAPLHPLPRQPERISVVYAFAAARHPSRF</sequence>
<comment type="caution">
    <text evidence="2">The sequence shown here is derived from an EMBL/GenBank/DDBJ whole genome shotgun (WGS) entry which is preliminary data.</text>
</comment>
<evidence type="ECO:0000256" key="1">
    <source>
        <dbReference type="SAM" id="MobiDB-lite"/>
    </source>
</evidence>
<feature type="compositionally biased region" description="Pro residues" evidence="1">
    <location>
        <begin position="286"/>
        <end position="295"/>
    </location>
</feature>
<dbReference type="PANTHER" id="PTHR21052">
    <property type="entry name" value="SPERMATOGENESIS ASSOCIATED 11-RELATED"/>
    <property type="match status" value="1"/>
</dbReference>
<evidence type="ECO:0000313" key="2">
    <source>
        <dbReference type="EMBL" id="KAJ8601310.1"/>
    </source>
</evidence>
<dbReference type="SUPFAM" id="SSF51197">
    <property type="entry name" value="Clavaminate synthase-like"/>
    <property type="match status" value="1"/>
</dbReference>
<proteinExistence type="predicted"/>
<gene>
    <name evidence="2" type="ORF">CTAYLR_007240</name>
</gene>
<reference evidence="2" key="1">
    <citation type="submission" date="2023-01" db="EMBL/GenBank/DDBJ databases">
        <title>Metagenome sequencing of chrysophaentin producing Chrysophaeum taylorii.</title>
        <authorList>
            <person name="Davison J."/>
            <person name="Bewley C."/>
        </authorList>
    </citation>
    <scope>NUCLEOTIDE SEQUENCE</scope>
    <source>
        <strain evidence="2">NIES-1699</strain>
    </source>
</reference>